<dbReference type="Proteomes" id="UP000295604">
    <property type="component" value="Unassembled WGS sequence"/>
</dbReference>
<gene>
    <name evidence="1" type="ORF">C8034_v003442</name>
</gene>
<keyword evidence="2" id="KW-1185">Reference proteome</keyword>
<proteinExistence type="predicted"/>
<protein>
    <submittedName>
        <fullName evidence="1">Uncharacterized protein</fullName>
    </submittedName>
</protein>
<name>A0A4R8TAG2_9PEZI</name>
<accession>A0A4R8TAG2</accession>
<comment type="caution">
    <text evidence="1">The sequence shown here is derived from an EMBL/GenBank/DDBJ whole genome shotgun (WGS) entry which is preliminary data.</text>
</comment>
<organism evidence="1 2">
    <name type="scientific">Colletotrichum sidae</name>
    <dbReference type="NCBI Taxonomy" id="1347389"/>
    <lineage>
        <taxon>Eukaryota</taxon>
        <taxon>Fungi</taxon>
        <taxon>Dikarya</taxon>
        <taxon>Ascomycota</taxon>
        <taxon>Pezizomycotina</taxon>
        <taxon>Sordariomycetes</taxon>
        <taxon>Hypocreomycetidae</taxon>
        <taxon>Glomerellales</taxon>
        <taxon>Glomerellaceae</taxon>
        <taxon>Colletotrichum</taxon>
        <taxon>Colletotrichum orbiculare species complex</taxon>
    </lineage>
</organism>
<dbReference type="AlphaFoldDB" id="A0A4R8TAG2"/>
<sequence length="111" mass="12074">MLKTHSHHQQQIRVGWQWVVPAAERLEPSSRSPGVVVTGVRLGLATSLPPCVRHIVKSLISTICSVRWEQCRGCGRRAGTRGTRSGCPSGGRVGRWSYRPTDLATPCPGCS</sequence>
<evidence type="ECO:0000313" key="2">
    <source>
        <dbReference type="Proteomes" id="UP000295604"/>
    </source>
</evidence>
<reference evidence="1 2" key="1">
    <citation type="submission" date="2018-11" db="EMBL/GenBank/DDBJ databases">
        <title>Genome sequence and assembly of Colletotrichum sidae.</title>
        <authorList>
            <person name="Gan P."/>
            <person name="Shirasu K."/>
        </authorList>
    </citation>
    <scope>NUCLEOTIDE SEQUENCE [LARGE SCALE GENOMIC DNA]</scope>
    <source>
        <strain evidence="1 2">CBS 518.97</strain>
    </source>
</reference>
<dbReference type="EMBL" id="QAPF01000160">
    <property type="protein sequence ID" value="TEA14538.1"/>
    <property type="molecule type" value="Genomic_DNA"/>
</dbReference>
<evidence type="ECO:0000313" key="1">
    <source>
        <dbReference type="EMBL" id="TEA14538.1"/>
    </source>
</evidence>